<protein>
    <submittedName>
        <fullName evidence="2">Adenylyltransferase/sulfurtransferase</fullName>
    </submittedName>
</protein>
<dbReference type="AlphaFoldDB" id="A0A3E0EL51"/>
<name>A0A3E0EL51_9FLAO</name>
<dbReference type="Pfam" id="PF00899">
    <property type="entry name" value="ThiF"/>
    <property type="match status" value="1"/>
</dbReference>
<dbReference type="EMBL" id="QUNI01000008">
    <property type="protein sequence ID" value="REG97846.1"/>
    <property type="molecule type" value="Genomic_DNA"/>
</dbReference>
<dbReference type="InterPro" id="IPR000594">
    <property type="entry name" value="ThiF_NAD_FAD-bd"/>
</dbReference>
<gene>
    <name evidence="2" type="ORF">C8P67_1088</name>
</gene>
<keyword evidence="2" id="KW-0808">Transferase</keyword>
<organism evidence="2 3">
    <name type="scientific">Flavobacterium aquicola</name>
    <dbReference type="NCBI Taxonomy" id="1682742"/>
    <lineage>
        <taxon>Bacteria</taxon>
        <taxon>Pseudomonadati</taxon>
        <taxon>Bacteroidota</taxon>
        <taxon>Flavobacteriia</taxon>
        <taxon>Flavobacteriales</taxon>
        <taxon>Flavobacteriaceae</taxon>
        <taxon>Flavobacterium</taxon>
    </lineage>
</organism>
<dbReference type="GO" id="GO:0008641">
    <property type="term" value="F:ubiquitin-like modifier activating enzyme activity"/>
    <property type="evidence" value="ECO:0007669"/>
    <property type="project" value="InterPro"/>
</dbReference>
<accession>A0A3E0EL51</accession>
<dbReference type="SUPFAM" id="SSF69572">
    <property type="entry name" value="Activating enzymes of the ubiquitin-like proteins"/>
    <property type="match status" value="1"/>
</dbReference>
<dbReference type="GO" id="GO:0004792">
    <property type="term" value="F:thiosulfate-cyanide sulfurtransferase activity"/>
    <property type="evidence" value="ECO:0007669"/>
    <property type="project" value="TreeGrafter"/>
</dbReference>
<dbReference type="GO" id="GO:0016779">
    <property type="term" value="F:nucleotidyltransferase activity"/>
    <property type="evidence" value="ECO:0007669"/>
    <property type="project" value="UniProtKB-KW"/>
</dbReference>
<dbReference type="PANTHER" id="PTHR10953:SF102">
    <property type="entry name" value="ADENYLYLTRANSFERASE AND SULFURTRANSFERASE MOCS3"/>
    <property type="match status" value="1"/>
</dbReference>
<evidence type="ECO:0000259" key="1">
    <source>
        <dbReference type="Pfam" id="PF00899"/>
    </source>
</evidence>
<comment type="caution">
    <text evidence="2">The sequence shown here is derived from an EMBL/GenBank/DDBJ whole genome shotgun (WGS) entry which is preliminary data.</text>
</comment>
<sequence>MRYLQQNLVSEFSLNGQSKLREVKILIAGAGGLGTPAATYLTAMGIGTLGIADFDVIQQTNLHRQFAFSPADIGKLKTKVLSAVLTKQNPDIQIRCHNVKLTEENAVSIVKDYDLICDCTDNVTTRLLLDKVCKGLDKKLIYGAVRGWQGYITILHGNSQIGLTDIFRESDLIFESENNCNVSGVISTICGIIGSQQANEAIKIILGLQSNLDGAIFCFDGLTCNSKILRVKKIEK</sequence>
<dbReference type="CDD" id="cd00757">
    <property type="entry name" value="ThiF_MoeB_HesA_family"/>
    <property type="match status" value="1"/>
</dbReference>
<keyword evidence="3" id="KW-1185">Reference proteome</keyword>
<dbReference type="RefSeq" id="WP_115813808.1">
    <property type="nucleotide sequence ID" value="NZ_QUNI01000008.1"/>
</dbReference>
<dbReference type="Gene3D" id="3.40.50.720">
    <property type="entry name" value="NAD(P)-binding Rossmann-like Domain"/>
    <property type="match status" value="1"/>
</dbReference>
<evidence type="ECO:0000313" key="3">
    <source>
        <dbReference type="Proteomes" id="UP000257136"/>
    </source>
</evidence>
<reference evidence="2 3" key="1">
    <citation type="submission" date="2018-08" db="EMBL/GenBank/DDBJ databases">
        <title>Genomic Encyclopedia of Archaeal and Bacterial Type Strains, Phase II (KMG-II): from individual species to whole genera.</title>
        <authorList>
            <person name="Goeker M."/>
        </authorList>
    </citation>
    <scope>NUCLEOTIDE SEQUENCE [LARGE SCALE GENOMIC DNA]</scope>
    <source>
        <strain evidence="2 3">DSM 100880</strain>
    </source>
</reference>
<dbReference type="Proteomes" id="UP000257136">
    <property type="component" value="Unassembled WGS sequence"/>
</dbReference>
<keyword evidence="2" id="KW-0548">Nucleotidyltransferase</keyword>
<dbReference type="GO" id="GO:0005737">
    <property type="term" value="C:cytoplasm"/>
    <property type="evidence" value="ECO:0007669"/>
    <property type="project" value="TreeGrafter"/>
</dbReference>
<dbReference type="InterPro" id="IPR045886">
    <property type="entry name" value="ThiF/MoeB/HesA"/>
</dbReference>
<dbReference type="InterPro" id="IPR035985">
    <property type="entry name" value="Ubiquitin-activating_enz"/>
</dbReference>
<evidence type="ECO:0000313" key="2">
    <source>
        <dbReference type="EMBL" id="REG97846.1"/>
    </source>
</evidence>
<dbReference type="OrthoDB" id="9804286at2"/>
<proteinExistence type="predicted"/>
<dbReference type="PANTHER" id="PTHR10953">
    <property type="entry name" value="UBIQUITIN-ACTIVATING ENZYME E1"/>
    <property type="match status" value="1"/>
</dbReference>
<feature type="domain" description="THIF-type NAD/FAD binding fold" evidence="1">
    <location>
        <begin position="5"/>
        <end position="232"/>
    </location>
</feature>